<accession>A0A1H8NU87</accession>
<feature type="region of interest" description="Disordered" evidence="1">
    <location>
        <begin position="1"/>
        <end position="75"/>
    </location>
</feature>
<feature type="compositionally biased region" description="Basic and acidic residues" evidence="1">
    <location>
        <begin position="40"/>
        <end position="65"/>
    </location>
</feature>
<dbReference type="RefSeq" id="WP_139208290.1">
    <property type="nucleotide sequence ID" value="NZ_CP067124.1"/>
</dbReference>
<organism evidence="2 3">
    <name type="scientific">Paracoccus alcaliphilus</name>
    <dbReference type="NCBI Taxonomy" id="34002"/>
    <lineage>
        <taxon>Bacteria</taxon>
        <taxon>Pseudomonadati</taxon>
        <taxon>Pseudomonadota</taxon>
        <taxon>Alphaproteobacteria</taxon>
        <taxon>Rhodobacterales</taxon>
        <taxon>Paracoccaceae</taxon>
        <taxon>Paracoccus</taxon>
    </lineage>
</organism>
<evidence type="ECO:0000313" key="3">
    <source>
        <dbReference type="Proteomes" id="UP000199054"/>
    </source>
</evidence>
<dbReference type="EMBL" id="FODE01000070">
    <property type="protein sequence ID" value="SEO33205.1"/>
    <property type="molecule type" value="Genomic_DNA"/>
</dbReference>
<reference evidence="2 3" key="1">
    <citation type="submission" date="2016-10" db="EMBL/GenBank/DDBJ databases">
        <authorList>
            <person name="de Groot N.N."/>
        </authorList>
    </citation>
    <scope>NUCLEOTIDE SEQUENCE [LARGE SCALE GENOMIC DNA]</scope>
    <source>
        <strain evidence="2 3">DSM 8512</strain>
    </source>
</reference>
<name>A0A1H8NU87_9RHOB</name>
<gene>
    <name evidence="2" type="ORF">SAMN04489859_107015</name>
</gene>
<dbReference type="Proteomes" id="UP000199054">
    <property type="component" value="Unassembled WGS sequence"/>
</dbReference>
<protein>
    <submittedName>
        <fullName evidence="2">Uncharacterized protein</fullName>
    </submittedName>
</protein>
<feature type="compositionally biased region" description="Basic and acidic residues" evidence="1">
    <location>
        <begin position="1"/>
        <end position="11"/>
    </location>
</feature>
<evidence type="ECO:0000256" key="1">
    <source>
        <dbReference type="SAM" id="MobiDB-lite"/>
    </source>
</evidence>
<proteinExistence type="predicted"/>
<sequence length="75" mass="8410">MGTNKENDNDRNAGLGMASRPHMLRGPMTRSKPNQVQMDETFKQRVEDLDNEDARKSASRQEKGSDTPPAPKSPR</sequence>
<dbReference type="AlphaFoldDB" id="A0A1H8NU87"/>
<keyword evidence="3" id="KW-1185">Reference proteome</keyword>
<evidence type="ECO:0000313" key="2">
    <source>
        <dbReference type="EMBL" id="SEO33205.1"/>
    </source>
</evidence>